<dbReference type="PANTHER" id="PTHR10363:SF2">
    <property type="entry name" value="BLEOMYCIN HYDROLASE"/>
    <property type="match status" value="1"/>
</dbReference>
<keyword evidence="4" id="KW-0031">Aminopeptidase</keyword>
<comment type="similarity">
    <text evidence="4">Belongs to the peptidase C1 family.</text>
</comment>
<dbReference type="InterPro" id="IPR004134">
    <property type="entry name" value="Peptidase_C1B"/>
</dbReference>
<dbReference type="InterPro" id="IPR038765">
    <property type="entry name" value="Papain-like_cys_pep_sf"/>
</dbReference>
<organism evidence="5 6">
    <name type="scientific">Corynebacterium segmentosum</name>
    <dbReference type="NCBI Taxonomy" id="43990"/>
    <lineage>
        <taxon>Bacteria</taxon>
        <taxon>Bacillati</taxon>
        <taxon>Actinomycetota</taxon>
        <taxon>Actinomycetes</taxon>
        <taxon>Mycobacteriales</taxon>
        <taxon>Corynebacteriaceae</taxon>
        <taxon>Corynebacterium</taxon>
    </lineage>
</organism>
<evidence type="ECO:0000256" key="4">
    <source>
        <dbReference type="PIRNR" id="PIRNR005700"/>
    </source>
</evidence>
<keyword evidence="2 4" id="KW-0378">Hydrolase</keyword>
<evidence type="ECO:0000313" key="5">
    <source>
        <dbReference type="EMBL" id="VEH73647.1"/>
    </source>
</evidence>
<evidence type="ECO:0000256" key="2">
    <source>
        <dbReference type="ARBA" id="ARBA00022801"/>
    </source>
</evidence>
<dbReference type="RefSeq" id="WP_126319808.1">
    <property type="nucleotide sequence ID" value="NZ_LR134408.1"/>
</dbReference>
<dbReference type="PANTHER" id="PTHR10363">
    <property type="entry name" value="BLEOMYCIN HYDROLASE"/>
    <property type="match status" value="1"/>
</dbReference>
<dbReference type="GO" id="GO:0004197">
    <property type="term" value="F:cysteine-type endopeptidase activity"/>
    <property type="evidence" value="ECO:0007669"/>
    <property type="project" value="UniProtKB-EC"/>
</dbReference>
<protein>
    <recommendedName>
        <fullName evidence="4">Aminopeptidase</fullName>
    </recommendedName>
</protein>
<reference evidence="5 6" key="1">
    <citation type="submission" date="2018-12" db="EMBL/GenBank/DDBJ databases">
        <authorList>
            <consortium name="Pathogen Informatics"/>
        </authorList>
    </citation>
    <scope>NUCLEOTIDE SEQUENCE [LARGE SCALE GENOMIC DNA]</scope>
    <source>
        <strain evidence="5 6">NCTC934</strain>
    </source>
</reference>
<dbReference type="Gene3D" id="3.90.70.10">
    <property type="entry name" value="Cysteine proteinases"/>
    <property type="match status" value="1"/>
</dbReference>
<dbReference type="PROSITE" id="PS00139">
    <property type="entry name" value="THIOL_PROTEASE_CYS"/>
    <property type="match status" value="1"/>
</dbReference>
<keyword evidence="1 4" id="KW-0645">Protease</keyword>
<dbReference type="SUPFAM" id="SSF54001">
    <property type="entry name" value="Cysteine proteinases"/>
    <property type="match status" value="1"/>
</dbReference>
<evidence type="ECO:0000256" key="1">
    <source>
        <dbReference type="ARBA" id="ARBA00022670"/>
    </source>
</evidence>
<accession>A0ABY6TGA9</accession>
<keyword evidence="3 4" id="KW-0788">Thiol protease</keyword>
<name>A0ABY6TGA9_9CORY</name>
<evidence type="ECO:0000313" key="6">
    <source>
        <dbReference type="Proteomes" id="UP000280707"/>
    </source>
</evidence>
<dbReference type="PIRSF" id="PIRSF005700">
    <property type="entry name" value="PepC"/>
    <property type="match status" value="1"/>
</dbReference>
<proteinExistence type="inferred from homology"/>
<dbReference type="EMBL" id="LR134408">
    <property type="protein sequence ID" value="VEH73647.1"/>
    <property type="molecule type" value="Genomic_DNA"/>
</dbReference>
<dbReference type="InterPro" id="IPR000169">
    <property type="entry name" value="Pept_cys_AS"/>
</dbReference>
<keyword evidence="6" id="KW-1185">Reference proteome</keyword>
<evidence type="ECO:0000256" key="3">
    <source>
        <dbReference type="ARBA" id="ARBA00022807"/>
    </source>
</evidence>
<dbReference type="Proteomes" id="UP000280707">
    <property type="component" value="Chromosome"/>
</dbReference>
<dbReference type="Pfam" id="PF03051">
    <property type="entry name" value="Peptidase_C1_2"/>
    <property type="match status" value="1"/>
</dbReference>
<sequence>MTLLTNDFLSQLREEAAADSQLRVARNAITSVGVAKAALDRDRITALYPTTEVKLDSLGVTDQMRSGRCWMFAALNVFRHRAAKELNIDDFEFSFTYLQYFDKLERANFVLNQLLDLTEDGTDWDDRDVATSLELTGDDGGWWSFFTNLVDKYGAVPAEVMPEVHSSGHTDQMNRDIATIIRRAAHRAVEGEGDRGGIIKQARTDIQRVLAIHLGTPPEEFTWSYRTKDDQFFRVHSTPREFADKYLPKLDEYVVLADDPRSTNDKHRLYTSAGVNNVAGGQAAGYLNVDVDELRAAARASIEAGEPVWFSCDVDRQFSFQNAVWDEGLVDTDGLYGIDSTMSKEERFTSGESAPTHAMALTGIDGASQSAARDGKEVPRAWRVENSWGTKPPRKDDADEVPGKGFATMSDEWFGENVFHIVVRKEFLTTEQQQALETEPIELPFWDRMN</sequence>
<gene>
    <name evidence="5" type="primary">bleo1</name>
    <name evidence="5" type="ORF">NCTC934_01964</name>
</gene>